<dbReference type="Proteomes" id="UP000479710">
    <property type="component" value="Unassembled WGS sequence"/>
</dbReference>
<comment type="caution">
    <text evidence="2">The sequence shown here is derived from an EMBL/GenBank/DDBJ whole genome shotgun (WGS) entry which is preliminary data.</text>
</comment>
<evidence type="ECO:0000313" key="3">
    <source>
        <dbReference type="Proteomes" id="UP000479710"/>
    </source>
</evidence>
<keyword evidence="3" id="KW-1185">Reference proteome</keyword>
<dbReference type="AlphaFoldDB" id="A0A6G1CF05"/>
<evidence type="ECO:0000256" key="1">
    <source>
        <dbReference type="SAM" id="MobiDB-lite"/>
    </source>
</evidence>
<reference evidence="2 3" key="1">
    <citation type="submission" date="2019-11" db="EMBL/GenBank/DDBJ databases">
        <title>Whole genome sequence of Oryza granulata.</title>
        <authorList>
            <person name="Li W."/>
        </authorList>
    </citation>
    <scope>NUCLEOTIDE SEQUENCE [LARGE SCALE GENOMIC DNA]</scope>
    <source>
        <strain evidence="3">cv. Menghai</strain>
        <tissue evidence="2">Leaf</tissue>
    </source>
</reference>
<dbReference type="SUPFAM" id="SSF54001">
    <property type="entry name" value="Cysteine proteinases"/>
    <property type="match status" value="1"/>
</dbReference>
<sequence length="379" mass="41587">MAVKDDLYMGTRKKDEKGMTVDNEAGGHASACLLVLGKLRARMLGPDAPSGTLGTVLHDLFEQTYVSHDVFYDLSVPLPLKKPPAKSVESPPWTKGHRSQQKIHINQLEAIQKRNTEKTHTIAEDCDSENPSSELEDVVMVKTSEPLEVDSTEGEQISQSKYAFQDPLQTQMDNVQGKAVDFLSQNVLSDVKIERMDVTTDSHIPEDIGPPPPVSLLREENAQIESGSDGGKNVSVVPDDEFGEPEVSSEPKADTFSTEVTTEDKGKIRSSNIVCEKAQGINSLMSIDECLELHFEAEMIEWTCENCSKVAQKPGFFQGAYSEPMLSSTNADTTVDGDQREQSEQEAVPSCVPAEKQDNLLSSQDQNATILDEGRGKQL</sequence>
<feature type="compositionally biased region" description="Polar residues" evidence="1">
    <location>
        <begin position="359"/>
        <end position="369"/>
    </location>
</feature>
<protein>
    <submittedName>
        <fullName evidence="2">Uncharacterized protein</fullName>
    </submittedName>
</protein>
<gene>
    <name evidence="2" type="ORF">E2562_001837</name>
</gene>
<dbReference type="OrthoDB" id="2020758at2759"/>
<accession>A0A6G1CF05</accession>
<dbReference type="EMBL" id="SPHZ02000009">
    <property type="protein sequence ID" value="KAF0898193.1"/>
    <property type="molecule type" value="Genomic_DNA"/>
</dbReference>
<evidence type="ECO:0000313" key="2">
    <source>
        <dbReference type="EMBL" id="KAF0898193.1"/>
    </source>
</evidence>
<dbReference type="InterPro" id="IPR038765">
    <property type="entry name" value="Papain-like_cys_pep_sf"/>
</dbReference>
<organism evidence="2 3">
    <name type="scientific">Oryza meyeriana var. granulata</name>
    <dbReference type="NCBI Taxonomy" id="110450"/>
    <lineage>
        <taxon>Eukaryota</taxon>
        <taxon>Viridiplantae</taxon>
        <taxon>Streptophyta</taxon>
        <taxon>Embryophyta</taxon>
        <taxon>Tracheophyta</taxon>
        <taxon>Spermatophyta</taxon>
        <taxon>Magnoliopsida</taxon>
        <taxon>Liliopsida</taxon>
        <taxon>Poales</taxon>
        <taxon>Poaceae</taxon>
        <taxon>BOP clade</taxon>
        <taxon>Oryzoideae</taxon>
        <taxon>Oryzeae</taxon>
        <taxon>Oryzinae</taxon>
        <taxon>Oryza</taxon>
        <taxon>Oryza meyeriana</taxon>
    </lineage>
</organism>
<feature type="region of interest" description="Disordered" evidence="1">
    <location>
        <begin position="323"/>
        <end position="379"/>
    </location>
</feature>
<name>A0A6G1CF05_9ORYZ</name>
<feature type="region of interest" description="Disordered" evidence="1">
    <location>
        <begin position="242"/>
        <end position="263"/>
    </location>
</feature>
<proteinExistence type="predicted"/>